<accession>A0A6J5SJ54</accession>
<sequence>MLVFDNFEANDSADLLYQMETYYMYRPNAFLPSTEYMFHISDTGSEYEIPKRLVREFKEELENRVVYLRKEYERARIEGNIEGGW</sequence>
<protein>
    <submittedName>
        <fullName evidence="1">Uncharacterized protein</fullName>
    </submittedName>
</protein>
<dbReference type="EMBL" id="LR797414">
    <property type="protein sequence ID" value="CAB4214319.1"/>
    <property type="molecule type" value="Genomic_DNA"/>
</dbReference>
<evidence type="ECO:0000313" key="1">
    <source>
        <dbReference type="EMBL" id="CAB4214319.1"/>
    </source>
</evidence>
<name>A0A6J5SJ54_9CAUD</name>
<gene>
    <name evidence="1" type="ORF">UFOVP1454_34</name>
</gene>
<proteinExistence type="predicted"/>
<reference evidence="1" key="1">
    <citation type="submission" date="2020-05" db="EMBL/GenBank/DDBJ databases">
        <authorList>
            <person name="Chiriac C."/>
            <person name="Salcher M."/>
            <person name="Ghai R."/>
            <person name="Kavagutti S V."/>
        </authorList>
    </citation>
    <scope>NUCLEOTIDE SEQUENCE</scope>
</reference>
<organism evidence="1">
    <name type="scientific">uncultured Caudovirales phage</name>
    <dbReference type="NCBI Taxonomy" id="2100421"/>
    <lineage>
        <taxon>Viruses</taxon>
        <taxon>Duplodnaviria</taxon>
        <taxon>Heunggongvirae</taxon>
        <taxon>Uroviricota</taxon>
        <taxon>Caudoviricetes</taxon>
        <taxon>Peduoviridae</taxon>
        <taxon>Maltschvirus</taxon>
        <taxon>Maltschvirus maltsch</taxon>
    </lineage>
</organism>